<dbReference type="EMBL" id="PFBL01000017">
    <property type="protein sequence ID" value="PIR83167.1"/>
    <property type="molecule type" value="Genomic_DNA"/>
</dbReference>
<evidence type="ECO:0000313" key="2">
    <source>
        <dbReference type="EMBL" id="PIR83167.1"/>
    </source>
</evidence>
<organism evidence="2 3">
    <name type="scientific">Candidatus Kaiserbacteria bacterium CG10_big_fil_rev_8_21_14_0_10_56_12</name>
    <dbReference type="NCBI Taxonomy" id="1974611"/>
    <lineage>
        <taxon>Bacteria</taxon>
        <taxon>Candidatus Kaiseribacteriota</taxon>
    </lineage>
</organism>
<protein>
    <submittedName>
        <fullName evidence="2">Uncharacterized protein</fullName>
    </submittedName>
</protein>
<reference evidence="3" key="1">
    <citation type="submission" date="2017-09" db="EMBL/GenBank/DDBJ databases">
        <title>Depth-based differentiation of microbial function through sediment-hosted aquifers and enrichment of novel symbionts in the deep terrestrial subsurface.</title>
        <authorList>
            <person name="Probst A.J."/>
            <person name="Ladd B."/>
            <person name="Jarett J.K."/>
            <person name="Geller-Mcgrath D.E."/>
            <person name="Sieber C.M.K."/>
            <person name="Emerson J.B."/>
            <person name="Anantharaman K."/>
            <person name="Thomas B.C."/>
            <person name="Malmstrom R."/>
            <person name="Stieglmeier M."/>
            <person name="Klingl A."/>
            <person name="Woyke T."/>
            <person name="Ryan C.M."/>
            <person name="Banfield J.F."/>
        </authorList>
    </citation>
    <scope>NUCLEOTIDE SEQUENCE [LARGE SCALE GENOMIC DNA]</scope>
</reference>
<dbReference type="InterPro" id="IPR036591">
    <property type="entry name" value="YggU-like_sf"/>
</dbReference>
<dbReference type="SUPFAM" id="SSF69786">
    <property type="entry name" value="YggU-like"/>
    <property type="match status" value="1"/>
</dbReference>
<name>A0A2H0U9U8_9BACT</name>
<evidence type="ECO:0000256" key="1">
    <source>
        <dbReference type="ARBA" id="ARBA00010364"/>
    </source>
</evidence>
<sequence length="72" mass="8243">MYLKVYVVPGARREEVEEVDDTLRISVREPAQANRANVRVREIVALRYRVPLSKVTILTGHHSRGKMLVVNS</sequence>
<comment type="similarity">
    <text evidence="1">Belongs to the UPF0235 family.</text>
</comment>
<evidence type="ECO:0000313" key="3">
    <source>
        <dbReference type="Proteomes" id="UP000230179"/>
    </source>
</evidence>
<dbReference type="SMART" id="SM01152">
    <property type="entry name" value="DUF167"/>
    <property type="match status" value="1"/>
</dbReference>
<dbReference type="InterPro" id="IPR003746">
    <property type="entry name" value="DUF167"/>
</dbReference>
<dbReference type="Proteomes" id="UP000230179">
    <property type="component" value="Unassembled WGS sequence"/>
</dbReference>
<comment type="caution">
    <text evidence="2">The sequence shown here is derived from an EMBL/GenBank/DDBJ whole genome shotgun (WGS) entry which is preliminary data.</text>
</comment>
<accession>A0A2H0U9U8</accession>
<gene>
    <name evidence="2" type="ORF">COU19_02060</name>
</gene>
<dbReference type="Pfam" id="PF02594">
    <property type="entry name" value="DUF167"/>
    <property type="match status" value="1"/>
</dbReference>
<dbReference type="NCBIfam" id="TIGR00251">
    <property type="entry name" value="DUF167 family protein"/>
    <property type="match status" value="1"/>
</dbReference>
<proteinExistence type="inferred from homology"/>
<dbReference type="AlphaFoldDB" id="A0A2H0U9U8"/>
<dbReference type="Gene3D" id="3.30.1200.10">
    <property type="entry name" value="YggU-like"/>
    <property type="match status" value="1"/>
</dbReference>